<evidence type="ECO:0000256" key="1">
    <source>
        <dbReference type="SAM" id="MobiDB-lite"/>
    </source>
</evidence>
<evidence type="ECO:0000313" key="3">
    <source>
        <dbReference type="Proteomes" id="UP000799640"/>
    </source>
</evidence>
<accession>A0A6G1HLE5</accession>
<evidence type="ECO:0000313" key="2">
    <source>
        <dbReference type="EMBL" id="KAF2396724.1"/>
    </source>
</evidence>
<gene>
    <name evidence="2" type="ORF">EJ06DRAFT_231361</name>
</gene>
<name>A0A6G1HLE5_9PEZI</name>
<proteinExistence type="predicted"/>
<keyword evidence="3" id="KW-1185">Reference proteome</keyword>
<dbReference type="AlphaFoldDB" id="A0A6G1HLE5"/>
<protein>
    <submittedName>
        <fullName evidence="2">Uncharacterized protein</fullName>
    </submittedName>
</protein>
<dbReference type="Proteomes" id="UP000799640">
    <property type="component" value="Unassembled WGS sequence"/>
</dbReference>
<feature type="compositionally biased region" description="Polar residues" evidence="1">
    <location>
        <begin position="25"/>
        <end position="34"/>
    </location>
</feature>
<reference evidence="2" key="1">
    <citation type="journal article" date="2020" name="Stud. Mycol.">
        <title>101 Dothideomycetes genomes: a test case for predicting lifestyles and emergence of pathogens.</title>
        <authorList>
            <person name="Haridas S."/>
            <person name="Albert R."/>
            <person name="Binder M."/>
            <person name="Bloem J."/>
            <person name="Labutti K."/>
            <person name="Salamov A."/>
            <person name="Andreopoulos B."/>
            <person name="Baker S."/>
            <person name="Barry K."/>
            <person name="Bills G."/>
            <person name="Bluhm B."/>
            <person name="Cannon C."/>
            <person name="Castanera R."/>
            <person name="Culley D."/>
            <person name="Daum C."/>
            <person name="Ezra D."/>
            <person name="Gonzalez J."/>
            <person name="Henrissat B."/>
            <person name="Kuo A."/>
            <person name="Liang C."/>
            <person name="Lipzen A."/>
            <person name="Lutzoni F."/>
            <person name="Magnuson J."/>
            <person name="Mondo S."/>
            <person name="Nolan M."/>
            <person name="Ohm R."/>
            <person name="Pangilinan J."/>
            <person name="Park H.-J."/>
            <person name="Ramirez L."/>
            <person name="Alfaro M."/>
            <person name="Sun H."/>
            <person name="Tritt A."/>
            <person name="Yoshinaga Y."/>
            <person name="Zwiers L.-H."/>
            <person name="Turgeon B."/>
            <person name="Goodwin S."/>
            <person name="Spatafora J."/>
            <person name="Crous P."/>
            <person name="Grigoriev I."/>
        </authorList>
    </citation>
    <scope>NUCLEOTIDE SEQUENCE</scope>
    <source>
        <strain evidence="2">CBS 262.69</strain>
    </source>
</reference>
<feature type="region of interest" description="Disordered" evidence="1">
    <location>
        <begin position="21"/>
        <end position="71"/>
    </location>
</feature>
<dbReference type="EMBL" id="ML996706">
    <property type="protein sequence ID" value="KAF2396724.1"/>
    <property type="molecule type" value="Genomic_DNA"/>
</dbReference>
<sequence>MTCATSRGAKLAYITMAGAEGELRSGSTSSSQKLSAKAQRKGSAQKLSAKAHRESHDHPGSMASAKLWREGDMPFSGGPWSGLVQRDIKGLPHGALSANKEL</sequence>
<organism evidence="2 3">
    <name type="scientific">Trichodelitschia bisporula</name>
    <dbReference type="NCBI Taxonomy" id="703511"/>
    <lineage>
        <taxon>Eukaryota</taxon>
        <taxon>Fungi</taxon>
        <taxon>Dikarya</taxon>
        <taxon>Ascomycota</taxon>
        <taxon>Pezizomycotina</taxon>
        <taxon>Dothideomycetes</taxon>
        <taxon>Dothideomycetes incertae sedis</taxon>
        <taxon>Phaeotrichales</taxon>
        <taxon>Phaeotrichaceae</taxon>
        <taxon>Trichodelitschia</taxon>
    </lineage>
</organism>